<gene>
    <name evidence="2" type="ORF">A0J61_11318</name>
</gene>
<evidence type="ECO:0000313" key="3">
    <source>
        <dbReference type="Proteomes" id="UP000093000"/>
    </source>
</evidence>
<dbReference type="Proteomes" id="UP000093000">
    <property type="component" value="Unassembled WGS sequence"/>
</dbReference>
<dbReference type="InParanoid" id="A0A1C7MZS1"/>
<dbReference type="EMBL" id="LUGH01001902">
    <property type="protein sequence ID" value="OBZ80634.1"/>
    <property type="molecule type" value="Genomic_DNA"/>
</dbReference>
<feature type="region of interest" description="Disordered" evidence="1">
    <location>
        <begin position="73"/>
        <end position="104"/>
    </location>
</feature>
<sequence length="104" mass="11906">MEGYTNQIVQSNHRTESLLKAIQQNTTVSNQIGEAIFRFIAEFRNAHTTDRKMIIDNQQMLIKLNQKILELKKMSNNNEQSEERGKGKTKGKAKGKGKGKDKEK</sequence>
<comment type="caution">
    <text evidence="2">The sequence shown here is derived from an EMBL/GenBank/DDBJ whole genome shotgun (WGS) entry which is preliminary data.</text>
</comment>
<proteinExistence type="predicted"/>
<evidence type="ECO:0000313" key="2">
    <source>
        <dbReference type="EMBL" id="OBZ80634.1"/>
    </source>
</evidence>
<dbReference type="AlphaFoldDB" id="A0A1C7MZS1"/>
<keyword evidence="3" id="KW-1185">Reference proteome</keyword>
<name>A0A1C7MZS1_9FUNG</name>
<accession>A0A1C7MZS1</accession>
<reference evidence="2 3" key="1">
    <citation type="submission" date="2016-03" db="EMBL/GenBank/DDBJ databases">
        <title>Choanephora cucurbitarum.</title>
        <authorList>
            <person name="Min B."/>
            <person name="Park H."/>
            <person name="Park J.-H."/>
            <person name="Shin H.-D."/>
            <person name="Choi I.-G."/>
        </authorList>
    </citation>
    <scope>NUCLEOTIDE SEQUENCE [LARGE SCALE GENOMIC DNA]</scope>
    <source>
        <strain evidence="2 3">KUS-F28377</strain>
    </source>
</reference>
<evidence type="ECO:0000256" key="1">
    <source>
        <dbReference type="SAM" id="MobiDB-lite"/>
    </source>
</evidence>
<protein>
    <submittedName>
        <fullName evidence="2">Uncharacterized protein</fullName>
    </submittedName>
</protein>
<feature type="compositionally biased region" description="Basic residues" evidence="1">
    <location>
        <begin position="87"/>
        <end position="97"/>
    </location>
</feature>
<organism evidence="2 3">
    <name type="scientific">Choanephora cucurbitarum</name>
    <dbReference type="NCBI Taxonomy" id="101091"/>
    <lineage>
        <taxon>Eukaryota</taxon>
        <taxon>Fungi</taxon>
        <taxon>Fungi incertae sedis</taxon>
        <taxon>Mucoromycota</taxon>
        <taxon>Mucoromycotina</taxon>
        <taxon>Mucoromycetes</taxon>
        <taxon>Mucorales</taxon>
        <taxon>Mucorineae</taxon>
        <taxon>Choanephoraceae</taxon>
        <taxon>Choanephoroideae</taxon>
        <taxon>Choanephora</taxon>
    </lineage>
</organism>